<feature type="domain" description="AAA+ ATPase" evidence="1">
    <location>
        <begin position="465"/>
        <end position="592"/>
    </location>
</feature>
<dbReference type="GO" id="GO:0005524">
    <property type="term" value="F:ATP binding"/>
    <property type="evidence" value="ECO:0007669"/>
    <property type="project" value="InterPro"/>
</dbReference>
<organism evidence="2 3">
    <name type="scientific">Penicillium brasilianum</name>
    <dbReference type="NCBI Taxonomy" id="104259"/>
    <lineage>
        <taxon>Eukaryota</taxon>
        <taxon>Fungi</taxon>
        <taxon>Dikarya</taxon>
        <taxon>Ascomycota</taxon>
        <taxon>Pezizomycotina</taxon>
        <taxon>Eurotiomycetes</taxon>
        <taxon>Eurotiomycetidae</taxon>
        <taxon>Eurotiales</taxon>
        <taxon>Aspergillaceae</taxon>
        <taxon>Penicillium</taxon>
    </lineage>
</organism>
<dbReference type="GO" id="GO:0016887">
    <property type="term" value="F:ATP hydrolysis activity"/>
    <property type="evidence" value="ECO:0007669"/>
    <property type="project" value="InterPro"/>
</dbReference>
<dbReference type="OrthoDB" id="10042665at2759"/>
<dbReference type="PANTHER" id="PTHR46411">
    <property type="entry name" value="FAMILY ATPASE, PUTATIVE-RELATED"/>
    <property type="match status" value="1"/>
</dbReference>
<dbReference type="InterPro" id="IPR003593">
    <property type="entry name" value="AAA+_ATPase"/>
</dbReference>
<dbReference type="STRING" id="104259.A0A0F7VJM4"/>
<dbReference type="EMBL" id="CDHK01000004">
    <property type="protein sequence ID" value="CEO60152.1"/>
    <property type="molecule type" value="Genomic_DNA"/>
</dbReference>
<dbReference type="AlphaFoldDB" id="A0A0F7VJM4"/>
<name>A0A0F7VJM4_PENBI</name>
<dbReference type="Proteomes" id="UP000042958">
    <property type="component" value="Unassembled WGS sequence"/>
</dbReference>
<dbReference type="PANTHER" id="PTHR46411:SF3">
    <property type="entry name" value="AAA+ ATPASE DOMAIN-CONTAINING PROTEIN"/>
    <property type="match status" value="1"/>
</dbReference>
<dbReference type="SMART" id="SM00382">
    <property type="entry name" value="AAA"/>
    <property type="match status" value="1"/>
</dbReference>
<sequence>MTAPPPPPPPLSRFSSPSALILTSTAGSENLFAGEATEKNHYKSNDVTIFAWNGDNTDTTEFEFPRLEESKGSVSLRAVVTQYVGSLHSRKVTADKLFQILGRLRCLRYAIDSYNSGLLSQTHEFTQYWRHHTLGLLSGFGFRPGAEPEIIQVVGLPELISQLELIFQKRIQEAQESIARGMITFDGLGELFKPDMPVKCTAVPASAPCVYRVSDCFYEERRTLFGSQKHFHVTMEVVVLVGDHFSVVTFSEVLPPWSGVHRRSLADFGYHPITESERQMFQARGERVVEHGLGGAKYLSYGANTFYVHTSRSKRDVSGMTQATNSTVSLTSGRIMIDVARGSSLGHYPCQGVDEATLSIIQLAGRYRQWLSKRSRFDTLETDQLILWETVPRDFVIFCWPTLVGFSFTTKAWGHVLVDGLSPIEFQDQAFDHLVLQQERKDLIRAVVRHGTALQTPDVIGGKQGGQIFLLHGPPGVGKTLTAEAIAEVLHRPLYYVTMGELGVTPEDLERRLSDVLELCAEWDALAVLDEADVFLETRSTSDLIRNAMVCVMLRILEYHPGILFLTTNRVRTIDPAFESRITVALRYEALDRDARSKIWKSQIERLPTRGSPNVDYRRLAEQPLNGRQIKNAVRLGLSLAAEKESPLTESILLTTVEVISMGRQNILADDTWEERV</sequence>
<gene>
    <name evidence="2" type="ORF">PMG11_04791</name>
</gene>
<keyword evidence="3" id="KW-1185">Reference proteome</keyword>
<accession>A0A0F7VJM4</accession>
<protein>
    <recommendedName>
        <fullName evidence="1">AAA+ ATPase domain-containing protein</fullName>
    </recommendedName>
</protein>
<dbReference type="InterPro" id="IPR003959">
    <property type="entry name" value="ATPase_AAA_core"/>
</dbReference>
<dbReference type="SUPFAM" id="SSF52540">
    <property type="entry name" value="P-loop containing nucleoside triphosphate hydrolases"/>
    <property type="match status" value="1"/>
</dbReference>
<evidence type="ECO:0000259" key="1">
    <source>
        <dbReference type="SMART" id="SM00382"/>
    </source>
</evidence>
<dbReference type="Pfam" id="PF00004">
    <property type="entry name" value="AAA"/>
    <property type="match status" value="1"/>
</dbReference>
<evidence type="ECO:0000313" key="3">
    <source>
        <dbReference type="Proteomes" id="UP000042958"/>
    </source>
</evidence>
<dbReference type="InterPro" id="IPR027417">
    <property type="entry name" value="P-loop_NTPase"/>
</dbReference>
<proteinExistence type="predicted"/>
<dbReference type="Gene3D" id="3.40.50.300">
    <property type="entry name" value="P-loop containing nucleotide triphosphate hydrolases"/>
    <property type="match status" value="1"/>
</dbReference>
<evidence type="ECO:0000313" key="2">
    <source>
        <dbReference type="EMBL" id="CEO60152.1"/>
    </source>
</evidence>
<reference evidence="3" key="1">
    <citation type="journal article" date="2015" name="Genome Announc.">
        <title>Draft genome sequence of the fungus Penicillium brasilianum MG11.</title>
        <authorList>
            <person name="Horn F."/>
            <person name="Linde J."/>
            <person name="Mattern D.J."/>
            <person name="Walther G."/>
            <person name="Guthke R."/>
            <person name="Brakhage A.A."/>
            <person name="Valiante V."/>
        </authorList>
    </citation>
    <scope>NUCLEOTIDE SEQUENCE [LARGE SCALE GENOMIC DNA]</scope>
    <source>
        <strain evidence="3">MG11</strain>
    </source>
</reference>